<evidence type="ECO:0000313" key="4">
    <source>
        <dbReference type="Proteomes" id="UP001434883"/>
    </source>
</evidence>
<proteinExistence type="predicted"/>
<dbReference type="InterPro" id="IPR036034">
    <property type="entry name" value="PDZ_sf"/>
</dbReference>
<dbReference type="PANTHER" id="PTHR19964">
    <property type="entry name" value="MULTIPLE PDZ DOMAIN PROTEIN"/>
    <property type="match status" value="1"/>
</dbReference>
<evidence type="ECO:0000259" key="2">
    <source>
        <dbReference type="PROSITE" id="PS50106"/>
    </source>
</evidence>
<organism evidence="3 4">
    <name type="scientific">Xenoophorus captivus</name>
    <dbReference type="NCBI Taxonomy" id="1517983"/>
    <lineage>
        <taxon>Eukaryota</taxon>
        <taxon>Metazoa</taxon>
        <taxon>Chordata</taxon>
        <taxon>Craniata</taxon>
        <taxon>Vertebrata</taxon>
        <taxon>Euteleostomi</taxon>
        <taxon>Actinopterygii</taxon>
        <taxon>Neopterygii</taxon>
        <taxon>Teleostei</taxon>
        <taxon>Neoteleostei</taxon>
        <taxon>Acanthomorphata</taxon>
        <taxon>Ovalentaria</taxon>
        <taxon>Atherinomorphae</taxon>
        <taxon>Cyprinodontiformes</taxon>
        <taxon>Goodeidae</taxon>
        <taxon>Xenoophorus</taxon>
    </lineage>
</organism>
<dbReference type="PROSITE" id="PS50106">
    <property type="entry name" value="PDZ"/>
    <property type="match status" value="1"/>
</dbReference>
<evidence type="ECO:0000313" key="3">
    <source>
        <dbReference type="EMBL" id="MEQ2205125.1"/>
    </source>
</evidence>
<keyword evidence="4" id="KW-1185">Reference proteome</keyword>
<dbReference type="InterPro" id="IPR051342">
    <property type="entry name" value="PDZ_scaffold"/>
</dbReference>
<protein>
    <recommendedName>
        <fullName evidence="2">PDZ domain-containing protein</fullName>
    </recommendedName>
</protein>
<feature type="domain" description="PDZ" evidence="2">
    <location>
        <begin position="15"/>
        <end position="95"/>
    </location>
</feature>
<dbReference type="Gene3D" id="2.30.42.10">
    <property type="match status" value="1"/>
</dbReference>
<dbReference type="Proteomes" id="UP001434883">
    <property type="component" value="Unassembled WGS sequence"/>
</dbReference>
<feature type="non-terminal residue" evidence="3">
    <location>
        <position position="1"/>
    </location>
</feature>
<dbReference type="CDD" id="cd06667">
    <property type="entry name" value="PDZ2_MUPP1-like"/>
    <property type="match status" value="1"/>
</dbReference>
<dbReference type="SUPFAM" id="SSF50156">
    <property type="entry name" value="PDZ domain-like"/>
    <property type="match status" value="1"/>
</dbReference>
<name>A0ABV0RAF3_9TELE</name>
<feature type="region of interest" description="Disordered" evidence="1">
    <location>
        <begin position="181"/>
        <end position="208"/>
    </location>
</feature>
<comment type="caution">
    <text evidence="3">The sequence shown here is derived from an EMBL/GenBank/DDBJ whole genome shotgun (WGS) entry which is preliminary data.</text>
</comment>
<dbReference type="EMBL" id="JAHRIN010040084">
    <property type="protein sequence ID" value="MEQ2205125.1"/>
    <property type="molecule type" value="Genomic_DNA"/>
</dbReference>
<dbReference type="PANTHER" id="PTHR19964:SF11">
    <property type="entry name" value="INAD-LIKE PROTEIN"/>
    <property type="match status" value="1"/>
</dbReference>
<dbReference type="InterPro" id="IPR001478">
    <property type="entry name" value="PDZ"/>
</dbReference>
<dbReference type="Pfam" id="PF00595">
    <property type="entry name" value="PDZ"/>
    <property type="match status" value="1"/>
</dbReference>
<dbReference type="SMART" id="SM00228">
    <property type="entry name" value="PDZ"/>
    <property type="match status" value="1"/>
</dbReference>
<gene>
    <name evidence="3" type="ORF">XENOCAPTIV_026204</name>
</gene>
<evidence type="ECO:0000256" key="1">
    <source>
        <dbReference type="SAM" id="MobiDB-lite"/>
    </source>
</evidence>
<reference evidence="3 4" key="1">
    <citation type="submission" date="2021-06" db="EMBL/GenBank/DDBJ databases">
        <authorList>
            <person name="Palmer J.M."/>
        </authorList>
    </citation>
    <scope>NUCLEOTIDE SEQUENCE [LARGE SCALE GENOMIC DNA]</scope>
    <source>
        <strain evidence="3 4">XC_2019</strain>
        <tissue evidence="3">Muscle</tissue>
    </source>
</reference>
<sequence length="208" mass="22557">LFVFVLQGQWGHVEEIELSNDGSGLGFGIVGGKKSGVVVRTLIPNSVADRDGRLCTGDHILRIGSTPTDGLTSDQVVKVLQACGSHVTMLIARDLRGQKSATLDGLLPPDSAPIAKLPPPLPDSAPITSLPSGPPVVPPQRRLSKTVGVNLYCRCNDMILFDQVYSEFWFIVSAQSGGIRDPRGFSHQEGRPEPWHFHHRLQPADEPR</sequence>
<accession>A0ABV0RAF3</accession>